<protein>
    <submittedName>
        <fullName evidence="1">Putative phiE125 gp8 family phage protein</fullName>
    </submittedName>
</protein>
<dbReference type="RefSeq" id="WP_106263973.1">
    <property type="nucleotide sequence ID" value="NZ_PVTQ01000005.1"/>
</dbReference>
<dbReference type="NCBIfam" id="TIGR01560">
    <property type="entry name" value="put_DNA_pack"/>
    <property type="match status" value="1"/>
</dbReference>
<dbReference type="EMBL" id="PVTQ01000005">
    <property type="protein sequence ID" value="PRY90153.1"/>
    <property type="molecule type" value="Genomic_DNA"/>
</dbReference>
<evidence type="ECO:0000313" key="1">
    <source>
        <dbReference type="EMBL" id="PRY90153.1"/>
    </source>
</evidence>
<dbReference type="Proteomes" id="UP000238392">
    <property type="component" value="Unassembled WGS sequence"/>
</dbReference>
<dbReference type="NCBIfam" id="TIGR02215">
    <property type="entry name" value="phage_chp_gp8"/>
    <property type="match status" value="1"/>
</dbReference>
<name>A0A2T0WTX5_9RHOB</name>
<dbReference type="InterPro" id="IPR006450">
    <property type="entry name" value="Phage_HK97_gp6-like"/>
</dbReference>
<comment type="caution">
    <text evidence="1">The sequence shown here is derived from an EMBL/GenBank/DDBJ whole genome shotgun (WGS) entry which is preliminary data.</text>
</comment>
<gene>
    <name evidence="1" type="ORF">CLV74_105133</name>
</gene>
<dbReference type="OrthoDB" id="8478788at2"/>
<dbReference type="InterPro" id="IPR011738">
    <property type="entry name" value="Phage_CHP"/>
</dbReference>
<evidence type="ECO:0000313" key="2">
    <source>
        <dbReference type="Proteomes" id="UP000238392"/>
    </source>
</evidence>
<proteinExistence type="predicted"/>
<sequence length="202" mass="22471">MILKEETKVAQTALPLEVFKQHLRLGTGFAADAVQDAVLEGYLRAALAAIEGRTGKALIAREFSCRFDVWREESGQSLPLAPVKRILELSVVDADDNLTIVPAERYRLSQDFQRPRILTRGSYLPTIPQDGFAEIYFIAGFAEDWAGLPEDLAQAVLLLAAHFYEFRHHSAEGSSEIPFGVDCLIERYRTVRSFGRIGACAV</sequence>
<keyword evidence="2" id="KW-1185">Reference proteome</keyword>
<dbReference type="Gene3D" id="1.10.3230.30">
    <property type="entry name" value="Phage gp6-like head-tail connector protein"/>
    <property type="match status" value="1"/>
</dbReference>
<accession>A0A2T0WTX5</accession>
<organism evidence="1 2">
    <name type="scientific">Donghicola tyrosinivorans</name>
    <dbReference type="NCBI Taxonomy" id="1652492"/>
    <lineage>
        <taxon>Bacteria</taxon>
        <taxon>Pseudomonadati</taxon>
        <taxon>Pseudomonadota</taxon>
        <taxon>Alphaproteobacteria</taxon>
        <taxon>Rhodobacterales</taxon>
        <taxon>Roseobacteraceae</taxon>
        <taxon>Donghicola</taxon>
    </lineage>
</organism>
<dbReference type="CDD" id="cd08054">
    <property type="entry name" value="gp6"/>
    <property type="match status" value="1"/>
</dbReference>
<dbReference type="AlphaFoldDB" id="A0A2T0WTX5"/>
<reference evidence="1 2" key="1">
    <citation type="submission" date="2018-03" db="EMBL/GenBank/DDBJ databases">
        <title>Genomic Encyclopedia of Archaeal and Bacterial Type Strains, Phase II (KMG-II): from individual species to whole genera.</title>
        <authorList>
            <person name="Goeker M."/>
        </authorList>
    </citation>
    <scope>NUCLEOTIDE SEQUENCE [LARGE SCALE GENOMIC DNA]</scope>
    <source>
        <strain evidence="1 2">DSM 100212</strain>
    </source>
</reference>